<evidence type="ECO:0000259" key="11">
    <source>
        <dbReference type="PROSITE" id="PS52012"/>
    </source>
</evidence>
<evidence type="ECO:0000256" key="6">
    <source>
        <dbReference type="ARBA" id="ARBA00022729"/>
    </source>
</evidence>
<evidence type="ECO:0000313" key="13">
    <source>
        <dbReference type="Proteomes" id="UP001244011"/>
    </source>
</evidence>
<dbReference type="GO" id="GO:0098552">
    <property type="term" value="C:side of membrane"/>
    <property type="evidence" value="ECO:0007669"/>
    <property type="project" value="UniProtKB-KW"/>
</dbReference>
<comment type="similarity">
    <text evidence="3">Belongs to the RBT5 family.</text>
</comment>
<feature type="disulfide bond" evidence="9">
    <location>
        <begin position="67"/>
        <end position="74"/>
    </location>
</feature>
<evidence type="ECO:0000256" key="4">
    <source>
        <dbReference type="ARBA" id="ARBA00022525"/>
    </source>
</evidence>
<dbReference type="RefSeq" id="XP_060283684.1">
    <property type="nucleotide sequence ID" value="XM_060432741.1"/>
</dbReference>
<dbReference type="AlphaFoldDB" id="A0AAJ0FGC3"/>
<dbReference type="EMBL" id="MU839008">
    <property type="protein sequence ID" value="KAK1767471.1"/>
    <property type="molecule type" value="Genomic_DNA"/>
</dbReference>
<accession>A0AAJ0FGC3</accession>
<keyword evidence="6 10" id="KW-0732">Signal</keyword>
<dbReference type="GeneID" id="85315928"/>
<keyword evidence="13" id="KW-1185">Reference proteome</keyword>
<keyword evidence="5" id="KW-0325">Glycoprotein</keyword>
<evidence type="ECO:0000313" key="12">
    <source>
        <dbReference type="EMBL" id="KAK1767471.1"/>
    </source>
</evidence>
<gene>
    <name evidence="12" type="ORF">QBC33DRAFT_619580</name>
</gene>
<feature type="domain" description="CFEM" evidence="11">
    <location>
        <begin position="26"/>
        <end position="138"/>
    </location>
</feature>
<evidence type="ECO:0000256" key="8">
    <source>
        <dbReference type="ARBA" id="ARBA00023288"/>
    </source>
</evidence>
<keyword evidence="8" id="KW-0449">Lipoprotein</keyword>
<evidence type="ECO:0000256" key="3">
    <source>
        <dbReference type="ARBA" id="ARBA00010031"/>
    </source>
</evidence>
<dbReference type="Proteomes" id="UP001244011">
    <property type="component" value="Unassembled WGS sequence"/>
</dbReference>
<comment type="caution">
    <text evidence="12">The sequence shown here is derived from an EMBL/GenBank/DDBJ whole genome shotgun (WGS) entry which is preliminary data.</text>
</comment>
<evidence type="ECO:0000256" key="9">
    <source>
        <dbReference type="PROSITE-ProRule" id="PRU01356"/>
    </source>
</evidence>
<evidence type="ECO:0000256" key="7">
    <source>
        <dbReference type="ARBA" id="ARBA00023157"/>
    </source>
</evidence>
<proteinExistence type="inferred from homology"/>
<reference evidence="12" key="1">
    <citation type="submission" date="2023-06" db="EMBL/GenBank/DDBJ databases">
        <title>Genome-scale phylogeny and comparative genomics of the fungal order Sordariales.</title>
        <authorList>
            <consortium name="Lawrence Berkeley National Laboratory"/>
            <person name="Hensen N."/>
            <person name="Bonometti L."/>
            <person name="Westerberg I."/>
            <person name="Brannstrom I.O."/>
            <person name="Guillou S."/>
            <person name="Cros-Aarteil S."/>
            <person name="Calhoun S."/>
            <person name="Haridas S."/>
            <person name="Kuo A."/>
            <person name="Mondo S."/>
            <person name="Pangilinan J."/>
            <person name="Riley R."/>
            <person name="Labutti K."/>
            <person name="Andreopoulos B."/>
            <person name="Lipzen A."/>
            <person name="Chen C."/>
            <person name="Yanf M."/>
            <person name="Daum C."/>
            <person name="Ng V."/>
            <person name="Clum A."/>
            <person name="Steindorff A."/>
            <person name="Ohm R."/>
            <person name="Martin F."/>
            <person name="Silar P."/>
            <person name="Natvig D."/>
            <person name="Lalanne C."/>
            <person name="Gautier V."/>
            <person name="Ament-Velasquez S.L."/>
            <person name="Kruys A."/>
            <person name="Hutchinson M.I."/>
            <person name="Powell A.J."/>
            <person name="Barry K."/>
            <person name="Miller A.N."/>
            <person name="Grigoriev I.V."/>
            <person name="Debuchy R."/>
            <person name="Gladieux P."/>
            <person name="Thoren M.H."/>
            <person name="Johannesson H."/>
        </authorList>
    </citation>
    <scope>NUCLEOTIDE SEQUENCE</scope>
    <source>
        <strain evidence="12">8032-3</strain>
    </source>
</reference>
<feature type="chain" id="PRO_5042585193" description="CFEM domain-containing protein" evidence="10">
    <location>
        <begin position="18"/>
        <end position="169"/>
    </location>
</feature>
<comment type="caution">
    <text evidence="9">Lacks conserved residue(s) required for the propagation of feature annotation.</text>
</comment>
<evidence type="ECO:0000256" key="1">
    <source>
        <dbReference type="ARBA" id="ARBA00004589"/>
    </source>
</evidence>
<evidence type="ECO:0000256" key="2">
    <source>
        <dbReference type="ARBA" id="ARBA00004613"/>
    </source>
</evidence>
<evidence type="ECO:0000256" key="5">
    <source>
        <dbReference type="ARBA" id="ARBA00022622"/>
    </source>
</evidence>
<feature type="signal peptide" evidence="10">
    <location>
        <begin position="1"/>
        <end position="17"/>
    </location>
</feature>
<organism evidence="12 13">
    <name type="scientific">Phialemonium atrogriseum</name>
    <dbReference type="NCBI Taxonomy" id="1093897"/>
    <lineage>
        <taxon>Eukaryota</taxon>
        <taxon>Fungi</taxon>
        <taxon>Dikarya</taxon>
        <taxon>Ascomycota</taxon>
        <taxon>Pezizomycotina</taxon>
        <taxon>Sordariomycetes</taxon>
        <taxon>Sordariomycetidae</taxon>
        <taxon>Cephalothecales</taxon>
        <taxon>Cephalothecaceae</taxon>
        <taxon>Phialemonium</taxon>
    </lineage>
</organism>
<evidence type="ECO:0000256" key="10">
    <source>
        <dbReference type="SAM" id="SignalP"/>
    </source>
</evidence>
<dbReference type="SMART" id="SM00747">
    <property type="entry name" value="CFEM"/>
    <property type="match status" value="1"/>
</dbReference>
<keyword evidence="5" id="KW-0336">GPI-anchor</keyword>
<keyword evidence="4" id="KW-0964">Secreted</keyword>
<dbReference type="GO" id="GO:0005576">
    <property type="term" value="C:extracellular region"/>
    <property type="evidence" value="ECO:0007669"/>
    <property type="project" value="UniProtKB-SubCell"/>
</dbReference>
<keyword evidence="7 9" id="KW-1015">Disulfide bond</keyword>
<dbReference type="PROSITE" id="PS52012">
    <property type="entry name" value="CFEM"/>
    <property type="match status" value="1"/>
</dbReference>
<keyword evidence="5" id="KW-0472">Membrane</keyword>
<dbReference type="Pfam" id="PF05730">
    <property type="entry name" value="CFEM"/>
    <property type="match status" value="1"/>
</dbReference>
<protein>
    <recommendedName>
        <fullName evidence="11">CFEM domain-containing protein</fullName>
    </recommendedName>
</protein>
<comment type="subcellular location">
    <subcellularLocation>
        <location evidence="1">Membrane</location>
        <topology evidence="1">Lipid-anchor</topology>
        <topology evidence="1">GPI-anchor</topology>
    </subcellularLocation>
    <subcellularLocation>
        <location evidence="2">Secreted</location>
    </subcellularLocation>
</comment>
<name>A0AAJ0FGC3_9PEZI</name>
<sequence>MQLRNLLSLSLLGLAAAQSQSTGTPASSPTISSSAPTTTATGVAGLVAQLPHCALRCFSLAASDIGCDAANLSCLCASSSELVSKIAPCLLLGACSSSDLNKAQSVAPEICSAVKDNPNPSDVASASNLVTSALATVTTSQTATGNVAARTDVAMGAMGAAAAFAVFAL</sequence>
<dbReference type="InterPro" id="IPR008427">
    <property type="entry name" value="Extracellular_membr_CFEM_dom"/>
</dbReference>